<dbReference type="Gene3D" id="3.30.450.20">
    <property type="entry name" value="PAS domain"/>
    <property type="match status" value="3"/>
</dbReference>
<evidence type="ECO:0008006" key="7">
    <source>
        <dbReference type="Google" id="ProtNLM"/>
    </source>
</evidence>
<dbReference type="Gene3D" id="3.30.70.270">
    <property type="match status" value="1"/>
</dbReference>
<dbReference type="SMART" id="SM00086">
    <property type="entry name" value="PAC"/>
    <property type="match status" value="3"/>
</dbReference>
<dbReference type="InterPro" id="IPR029787">
    <property type="entry name" value="Nucleotide_cyclase"/>
</dbReference>
<dbReference type="CDD" id="cd00130">
    <property type="entry name" value="PAS"/>
    <property type="match status" value="1"/>
</dbReference>
<dbReference type="InterPro" id="IPR000700">
    <property type="entry name" value="PAS-assoc_C"/>
</dbReference>
<evidence type="ECO:0000259" key="1">
    <source>
        <dbReference type="PROSITE" id="PS50112"/>
    </source>
</evidence>
<dbReference type="InterPro" id="IPR035919">
    <property type="entry name" value="EAL_sf"/>
</dbReference>
<dbReference type="InterPro" id="IPR001633">
    <property type="entry name" value="EAL_dom"/>
</dbReference>
<name>A0A0R0C1U0_9GAMM</name>
<dbReference type="NCBIfam" id="TIGR00229">
    <property type="entry name" value="sensory_box"/>
    <property type="match status" value="2"/>
</dbReference>
<organism evidence="5 6">
    <name type="scientific">Stenotrophomonas koreensis</name>
    <dbReference type="NCBI Taxonomy" id="266128"/>
    <lineage>
        <taxon>Bacteria</taxon>
        <taxon>Pseudomonadati</taxon>
        <taxon>Pseudomonadota</taxon>
        <taxon>Gammaproteobacteria</taxon>
        <taxon>Lysobacterales</taxon>
        <taxon>Lysobacteraceae</taxon>
        <taxon>Stenotrophomonas</taxon>
    </lineage>
</organism>
<evidence type="ECO:0000259" key="4">
    <source>
        <dbReference type="PROSITE" id="PS50887"/>
    </source>
</evidence>
<sequence length="850" mass="94932">MSESAPAALPATLLSLQQALQQLCAAQPQVDVLPLQQLWALLQQQVSELQRQLHDQRAIFDALPDPVCLLDEQGTVLDLNQAGTLAYQRSRQGVVGRPIHLLNPDLPPDHLQPVWDELNRGHSYQVEVTNMRSDGSRFPVEVHSAAVRLSQQRCIVAVARQLTGRWQAESHYRLLMESIDKGVLLFDRQLRICSANPAAHRILGLENLPRQPAGDNDHHWMTIDEHGRQLSREQWPVCQAFRDGRIIPSTVIGLHQPHSDRLVWLSVTNVPIFEQGQDRPQYVYALFSDITDLKRDATLFERAQSLAHIGGWEWDRSTSRLYLTREAQHILGRQPPPEDMQALLDCLLPASQQLLRDALEHPQQPGFEIELQGLGADGRCFWIRMIGETVAGQRQAHRLVGTLQDVTERHRAEEMLRLQARTDPLTGVLNRDGLLEELARRLHQGQRCAALYIDLDHFKLINDVLGHSAGDQLLCLAATRMMTAIGNRGLLGRLGGDEFLVICATENGHELPEQLARALVASFTPAFAFGPQRFTVTASIGIACSPGHGDTAAQLVQNADVAMYDCKKTSRNGWCLFNQGMAQRQQDRLQIESRLRQALEQQAFGLVYQPKVDLRDGRIIGAEALMRWEHEQLGQLRPDLFIEHAENTGDIVRIGNWVLEQACLQIRQWRDQGLGLLPVAVNVSYRQFAGDELLAQVQSALNRHQLPGHALELEFTERVLIEDVPATTACLNALRRLGVRLSIDDFGQGYSALNYLRRLPIHGLKISPLFIAGIPENRSDMAVCDAIVGIARSLELAVVAEGIETAAQRDCLLQLGVSHGQGFLFAAGLSADRLGARLRQQCSTPCPDRE</sequence>
<dbReference type="CDD" id="cd01948">
    <property type="entry name" value="EAL"/>
    <property type="match status" value="1"/>
</dbReference>
<dbReference type="STRING" id="266128.ABB25_04685"/>
<proteinExistence type="predicted"/>
<keyword evidence="6" id="KW-1185">Reference proteome</keyword>
<dbReference type="InterPro" id="IPR000014">
    <property type="entry name" value="PAS"/>
</dbReference>
<dbReference type="Pfam" id="PF00990">
    <property type="entry name" value="GGDEF"/>
    <property type="match status" value="1"/>
</dbReference>
<comment type="caution">
    <text evidence="5">The sequence shown here is derived from an EMBL/GenBank/DDBJ whole genome shotgun (WGS) entry which is preliminary data.</text>
</comment>
<evidence type="ECO:0000259" key="3">
    <source>
        <dbReference type="PROSITE" id="PS50883"/>
    </source>
</evidence>
<feature type="domain" description="GGDEF" evidence="4">
    <location>
        <begin position="446"/>
        <end position="579"/>
    </location>
</feature>
<dbReference type="CDD" id="cd01949">
    <property type="entry name" value="GGDEF"/>
    <property type="match status" value="1"/>
</dbReference>
<feature type="domain" description="PAC" evidence="2">
    <location>
        <begin position="367"/>
        <end position="418"/>
    </location>
</feature>
<dbReference type="InterPro" id="IPR000160">
    <property type="entry name" value="GGDEF_dom"/>
</dbReference>
<accession>A0A0R0C1U0</accession>
<dbReference type="AlphaFoldDB" id="A0A0R0C1U0"/>
<dbReference type="SUPFAM" id="SSF55073">
    <property type="entry name" value="Nucleotide cyclase"/>
    <property type="match status" value="1"/>
</dbReference>
<dbReference type="PANTHER" id="PTHR44757">
    <property type="entry name" value="DIGUANYLATE CYCLASE DGCP"/>
    <property type="match status" value="1"/>
</dbReference>
<dbReference type="SUPFAM" id="SSF141868">
    <property type="entry name" value="EAL domain-like"/>
    <property type="match status" value="1"/>
</dbReference>
<dbReference type="PATRIC" id="fig|266128.3.peg.2591"/>
<dbReference type="RefSeq" id="WP_057664336.1">
    <property type="nucleotide sequence ID" value="NZ_LDJH01000006.1"/>
</dbReference>
<dbReference type="PROSITE" id="PS50112">
    <property type="entry name" value="PAS"/>
    <property type="match status" value="1"/>
</dbReference>
<dbReference type="SUPFAM" id="SSF55785">
    <property type="entry name" value="PYP-like sensor domain (PAS domain)"/>
    <property type="match status" value="3"/>
</dbReference>
<dbReference type="SMART" id="SM00091">
    <property type="entry name" value="PAS"/>
    <property type="match status" value="3"/>
</dbReference>
<dbReference type="PROSITE" id="PS50883">
    <property type="entry name" value="EAL"/>
    <property type="match status" value="1"/>
</dbReference>
<feature type="domain" description="EAL" evidence="3">
    <location>
        <begin position="588"/>
        <end position="842"/>
    </location>
</feature>
<dbReference type="PANTHER" id="PTHR44757:SF2">
    <property type="entry name" value="BIOFILM ARCHITECTURE MAINTENANCE PROTEIN MBAA"/>
    <property type="match status" value="1"/>
</dbReference>
<evidence type="ECO:0000313" key="5">
    <source>
        <dbReference type="EMBL" id="KRG59806.1"/>
    </source>
</evidence>
<dbReference type="InterPro" id="IPR035965">
    <property type="entry name" value="PAS-like_dom_sf"/>
</dbReference>
<protein>
    <recommendedName>
        <fullName evidence="7">Histidine kinase</fullName>
    </recommendedName>
</protein>
<reference evidence="5 6" key="1">
    <citation type="submission" date="2015-05" db="EMBL/GenBank/DDBJ databases">
        <title>Genome sequencing and analysis of members of genus Stenotrophomonas.</title>
        <authorList>
            <person name="Patil P.P."/>
            <person name="Midha S."/>
            <person name="Patil P.B."/>
        </authorList>
    </citation>
    <scope>NUCLEOTIDE SEQUENCE [LARGE SCALE GENOMIC DNA]</scope>
    <source>
        <strain evidence="5 6">DSM 17805</strain>
    </source>
</reference>
<dbReference type="InterPro" id="IPR043128">
    <property type="entry name" value="Rev_trsase/Diguanyl_cyclase"/>
</dbReference>
<dbReference type="NCBIfam" id="TIGR00254">
    <property type="entry name" value="GGDEF"/>
    <property type="match status" value="1"/>
</dbReference>
<dbReference type="InterPro" id="IPR052155">
    <property type="entry name" value="Biofilm_reg_signaling"/>
</dbReference>
<gene>
    <name evidence="5" type="ORF">ABB25_04685</name>
</gene>
<evidence type="ECO:0000313" key="6">
    <source>
        <dbReference type="Proteomes" id="UP000051254"/>
    </source>
</evidence>
<dbReference type="InterPro" id="IPR001610">
    <property type="entry name" value="PAC"/>
</dbReference>
<feature type="domain" description="PAS" evidence="1">
    <location>
        <begin position="168"/>
        <end position="206"/>
    </location>
</feature>
<dbReference type="PROSITE" id="PS50887">
    <property type="entry name" value="GGDEF"/>
    <property type="match status" value="1"/>
</dbReference>
<dbReference type="Gene3D" id="3.20.20.450">
    <property type="entry name" value="EAL domain"/>
    <property type="match status" value="1"/>
</dbReference>
<dbReference type="EMBL" id="LDJH01000006">
    <property type="protein sequence ID" value="KRG59806.1"/>
    <property type="molecule type" value="Genomic_DNA"/>
</dbReference>
<dbReference type="Pfam" id="PF13188">
    <property type="entry name" value="PAS_8"/>
    <property type="match status" value="1"/>
</dbReference>
<dbReference type="PROSITE" id="PS50113">
    <property type="entry name" value="PAC"/>
    <property type="match status" value="1"/>
</dbReference>
<dbReference type="Pfam" id="PF13426">
    <property type="entry name" value="PAS_9"/>
    <property type="match status" value="2"/>
</dbReference>
<dbReference type="SMART" id="SM00267">
    <property type="entry name" value="GGDEF"/>
    <property type="match status" value="1"/>
</dbReference>
<dbReference type="SMART" id="SM00052">
    <property type="entry name" value="EAL"/>
    <property type="match status" value="1"/>
</dbReference>
<dbReference type="OrthoDB" id="197861at2"/>
<dbReference type="Proteomes" id="UP000051254">
    <property type="component" value="Unassembled WGS sequence"/>
</dbReference>
<dbReference type="Pfam" id="PF00563">
    <property type="entry name" value="EAL"/>
    <property type="match status" value="1"/>
</dbReference>
<evidence type="ECO:0000259" key="2">
    <source>
        <dbReference type="PROSITE" id="PS50113"/>
    </source>
</evidence>